<dbReference type="AlphaFoldDB" id="A0A072P1I4"/>
<dbReference type="Pfam" id="PF00646">
    <property type="entry name" value="F-box"/>
    <property type="match status" value="1"/>
</dbReference>
<feature type="domain" description="F-box" evidence="1">
    <location>
        <begin position="23"/>
        <end position="60"/>
    </location>
</feature>
<evidence type="ECO:0000313" key="2">
    <source>
        <dbReference type="EMBL" id="KEF53979.1"/>
    </source>
</evidence>
<keyword evidence="3" id="KW-1185">Reference proteome</keyword>
<protein>
    <recommendedName>
        <fullName evidence="1">F-box domain-containing protein</fullName>
    </recommendedName>
</protein>
<reference evidence="2 3" key="1">
    <citation type="submission" date="2013-03" db="EMBL/GenBank/DDBJ databases">
        <title>The Genome Sequence of Exophiala aquamarina CBS 119918.</title>
        <authorList>
            <consortium name="The Broad Institute Genomics Platform"/>
            <person name="Cuomo C."/>
            <person name="de Hoog S."/>
            <person name="Gorbushina A."/>
            <person name="Walker B."/>
            <person name="Young S.K."/>
            <person name="Zeng Q."/>
            <person name="Gargeya S."/>
            <person name="Fitzgerald M."/>
            <person name="Haas B."/>
            <person name="Abouelleil A."/>
            <person name="Allen A.W."/>
            <person name="Alvarado L."/>
            <person name="Arachchi H.M."/>
            <person name="Berlin A.M."/>
            <person name="Chapman S.B."/>
            <person name="Gainer-Dewar J."/>
            <person name="Goldberg J."/>
            <person name="Griggs A."/>
            <person name="Gujja S."/>
            <person name="Hansen M."/>
            <person name="Howarth C."/>
            <person name="Imamovic A."/>
            <person name="Ireland A."/>
            <person name="Larimer J."/>
            <person name="McCowan C."/>
            <person name="Murphy C."/>
            <person name="Pearson M."/>
            <person name="Poon T.W."/>
            <person name="Priest M."/>
            <person name="Roberts A."/>
            <person name="Saif S."/>
            <person name="Shea T."/>
            <person name="Sisk P."/>
            <person name="Sykes S."/>
            <person name="Wortman J."/>
            <person name="Nusbaum C."/>
            <person name="Birren B."/>
        </authorList>
    </citation>
    <scope>NUCLEOTIDE SEQUENCE [LARGE SCALE GENOMIC DNA]</scope>
    <source>
        <strain evidence="2 3">CBS 119918</strain>
    </source>
</reference>
<dbReference type="OrthoDB" id="3766406at2759"/>
<dbReference type="HOGENOM" id="CLU_057718_0_0_1"/>
<evidence type="ECO:0000259" key="1">
    <source>
        <dbReference type="PROSITE" id="PS50181"/>
    </source>
</evidence>
<feature type="non-terminal residue" evidence="2">
    <location>
        <position position="324"/>
    </location>
</feature>
<dbReference type="EMBL" id="AMGV01000011">
    <property type="protein sequence ID" value="KEF53979.1"/>
    <property type="molecule type" value="Genomic_DNA"/>
</dbReference>
<accession>A0A072P1I4</accession>
<gene>
    <name evidence="2" type="ORF">A1O9_09774</name>
</gene>
<organism evidence="2 3">
    <name type="scientific">Exophiala aquamarina CBS 119918</name>
    <dbReference type="NCBI Taxonomy" id="1182545"/>
    <lineage>
        <taxon>Eukaryota</taxon>
        <taxon>Fungi</taxon>
        <taxon>Dikarya</taxon>
        <taxon>Ascomycota</taxon>
        <taxon>Pezizomycotina</taxon>
        <taxon>Eurotiomycetes</taxon>
        <taxon>Chaetothyriomycetidae</taxon>
        <taxon>Chaetothyriales</taxon>
        <taxon>Herpotrichiellaceae</taxon>
        <taxon>Exophiala</taxon>
    </lineage>
</organism>
<comment type="caution">
    <text evidence="2">The sequence shown here is derived from an EMBL/GenBank/DDBJ whole genome shotgun (WGS) entry which is preliminary data.</text>
</comment>
<dbReference type="GeneID" id="25284682"/>
<dbReference type="Proteomes" id="UP000027920">
    <property type="component" value="Unassembled WGS sequence"/>
</dbReference>
<proteinExistence type="predicted"/>
<dbReference type="RefSeq" id="XP_013256569.1">
    <property type="nucleotide sequence ID" value="XM_013401115.1"/>
</dbReference>
<evidence type="ECO:0000313" key="3">
    <source>
        <dbReference type="Proteomes" id="UP000027920"/>
    </source>
</evidence>
<sequence length="324" mass="36953">MEDTPKSTTNAAGTTGQHDHLDRASLLALPNELLFKVVSYLAPEFQLVMRLSCQRLRALLGHYRHKTASCSNMAVMVRFARLLEPDYPEWLTCCHCSLLYHWQRNEQSGYRCPCHKHVFVSANSQDSSFPQKHPQSLQAVSRNRHTLWITSEMIDLILRACEYGPAYGLPLSFLHMSGRDKYGIYREHEARVADGQLILLSQMEAEMESGQERAVMGRSFLLELCPHVDRASKVIGETWKIYTQGVAWLALGWNKFKTIKCSSCETDHQLRAMKSAGNRTTLVLSIYRNYGRRRRNGLPDEQTFDPLLGATRGAERDLQAAFES</sequence>
<dbReference type="InterPro" id="IPR001810">
    <property type="entry name" value="F-box_dom"/>
</dbReference>
<name>A0A072P1I4_9EURO</name>
<dbReference type="VEuPathDB" id="FungiDB:A1O9_09774"/>
<dbReference type="PROSITE" id="PS50181">
    <property type="entry name" value="FBOX"/>
    <property type="match status" value="1"/>
</dbReference>
<dbReference type="STRING" id="1182545.A0A072P1I4"/>